<dbReference type="EMBL" id="KF900822">
    <property type="protein sequence ID" value="AIF08156.1"/>
    <property type="molecule type" value="Genomic_DNA"/>
</dbReference>
<dbReference type="AlphaFoldDB" id="A0A075GWC0"/>
<protein>
    <submittedName>
        <fullName evidence="1">Uncharacterized protein</fullName>
    </submittedName>
</protein>
<reference evidence="1" key="1">
    <citation type="journal article" date="2014" name="Genome Biol. Evol.">
        <title>Pangenome evidence for extensive interdomain horizontal transfer affecting lineage core and shell genes in uncultured planktonic thaumarchaeota and euryarchaeota.</title>
        <authorList>
            <person name="Deschamps P."/>
            <person name="Zivanovic Y."/>
            <person name="Moreira D."/>
            <person name="Rodriguez-Valera F."/>
            <person name="Lopez-Garcia P."/>
        </authorList>
    </citation>
    <scope>NUCLEOTIDE SEQUENCE</scope>
</reference>
<organism evidence="1">
    <name type="scientific">uncultured marine group II/III euryarchaeote KM3_27_D02</name>
    <dbReference type="NCBI Taxonomy" id="1456428"/>
    <lineage>
        <taxon>Archaea</taxon>
        <taxon>Methanobacteriati</taxon>
        <taxon>Methanobacteriota</taxon>
        <taxon>environmental samples</taxon>
    </lineage>
</organism>
<sequence>MADVLGYGIVTNRAGDAEAQFDMHLAEVTVDLILGQFVDSPNDVFRRFPEGFANDLELPWLPWCPDGVPSLGLPLVSLFSRCCALRCSFTGHLRTPFILRGLPH</sequence>
<proteinExistence type="predicted"/>
<evidence type="ECO:0000313" key="1">
    <source>
        <dbReference type="EMBL" id="AIF08156.1"/>
    </source>
</evidence>
<accession>A0A075GWC0</accession>
<name>A0A075GWC0_9EURY</name>